<dbReference type="AlphaFoldDB" id="A0A1D1ULY6"/>
<evidence type="ECO:0000313" key="1">
    <source>
        <dbReference type="EMBL" id="GAU90451.1"/>
    </source>
</evidence>
<sequence>MLQLTFHDVNAAELLHGFPPNRLFVVGDRALAAIRSFTQCLERGLTCGGPDCTLLRGAARPPPLHLGYTERYALSDLMWSFQSEVQVNVYAQVSHAARPGRNGAVDLDRCIVHTCLSVSSNQHSHRLLLTE</sequence>
<dbReference type="EMBL" id="BDGG01000001">
    <property type="protein sequence ID" value="GAU90451.1"/>
    <property type="molecule type" value="Genomic_DNA"/>
</dbReference>
<proteinExistence type="predicted"/>
<protein>
    <submittedName>
        <fullName evidence="1">Uncharacterized protein</fullName>
    </submittedName>
</protein>
<dbReference type="Proteomes" id="UP000186922">
    <property type="component" value="Unassembled WGS sequence"/>
</dbReference>
<keyword evidence="2" id="KW-1185">Reference proteome</keyword>
<organism evidence="1 2">
    <name type="scientific">Ramazzottius varieornatus</name>
    <name type="common">Water bear</name>
    <name type="synonym">Tardigrade</name>
    <dbReference type="NCBI Taxonomy" id="947166"/>
    <lineage>
        <taxon>Eukaryota</taxon>
        <taxon>Metazoa</taxon>
        <taxon>Ecdysozoa</taxon>
        <taxon>Tardigrada</taxon>
        <taxon>Eutardigrada</taxon>
        <taxon>Parachela</taxon>
        <taxon>Hypsibioidea</taxon>
        <taxon>Ramazzottiidae</taxon>
        <taxon>Ramazzottius</taxon>
    </lineage>
</organism>
<name>A0A1D1ULY6_RAMVA</name>
<gene>
    <name evidence="1" type="primary">RvY_02865-1</name>
    <name evidence="1" type="synonym">RvY_02865.1</name>
    <name evidence="1" type="ORF">RvY_02865</name>
</gene>
<evidence type="ECO:0000313" key="2">
    <source>
        <dbReference type="Proteomes" id="UP000186922"/>
    </source>
</evidence>
<reference evidence="1 2" key="1">
    <citation type="journal article" date="2016" name="Nat. Commun.">
        <title>Extremotolerant tardigrade genome and improved radiotolerance of human cultured cells by tardigrade-unique protein.</title>
        <authorList>
            <person name="Hashimoto T."/>
            <person name="Horikawa D.D."/>
            <person name="Saito Y."/>
            <person name="Kuwahara H."/>
            <person name="Kozuka-Hata H."/>
            <person name="Shin-I T."/>
            <person name="Minakuchi Y."/>
            <person name="Ohishi K."/>
            <person name="Motoyama A."/>
            <person name="Aizu T."/>
            <person name="Enomoto A."/>
            <person name="Kondo K."/>
            <person name="Tanaka S."/>
            <person name="Hara Y."/>
            <person name="Koshikawa S."/>
            <person name="Sagara H."/>
            <person name="Miura T."/>
            <person name="Yokobori S."/>
            <person name="Miyagawa K."/>
            <person name="Suzuki Y."/>
            <person name="Kubo T."/>
            <person name="Oyama M."/>
            <person name="Kohara Y."/>
            <person name="Fujiyama A."/>
            <person name="Arakawa K."/>
            <person name="Katayama T."/>
            <person name="Toyoda A."/>
            <person name="Kunieda T."/>
        </authorList>
    </citation>
    <scope>NUCLEOTIDE SEQUENCE [LARGE SCALE GENOMIC DNA]</scope>
    <source>
        <strain evidence="1 2">YOKOZUNA-1</strain>
    </source>
</reference>
<comment type="caution">
    <text evidence="1">The sequence shown here is derived from an EMBL/GenBank/DDBJ whole genome shotgun (WGS) entry which is preliminary data.</text>
</comment>
<accession>A0A1D1ULY6</accession>